<dbReference type="EMBL" id="BSSV01000002">
    <property type="protein sequence ID" value="GLX85072.1"/>
    <property type="molecule type" value="Genomic_DNA"/>
</dbReference>
<keyword evidence="2" id="KW-1185">Reference proteome</keyword>
<name>A0ABQ6HBU7_9GAMM</name>
<dbReference type="InterPro" id="IPR013324">
    <property type="entry name" value="RNA_pol_sigma_r3/r4-like"/>
</dbReference>
<dbReference type="Proteomes" id="UP001157134">
    <property type="component" value="Unassembled WGS sequence"/>
</dbReference>
<evidence type="ECO:0000313" key="1">
    <source>
        <dbReference type="EMBL" id="GLX85072.1"/>
    </source>
</evidence>
<sequence length="63" mass="6801">MPKINLDIDLALAVMCCVAKPGQTLNTVEIAEICGCSQTNIQRIEAAAKKKLSKSAKLRAWAE</sequence>
<organism evidence="1 2">
    <name type="scientific">Thalassotalea loyana</name>
    <dbReference type="NCBI Taxonomy" id="280483"/>
    <lineage>
        <taxon>Bacteria</taxon>
        <taxon>Pseudomonadati</taxon>
        <taxon>Pseudomonadota</taxon>
        <taxon>Gammaproteobacteria</taxon>
        <taxon>Alteromonadales</taxon>
        <taxon>Colwelliaceae</taxon>
        <taxon>Thalassotalea</taxon>
    </lineage>
</organism>
<dbReference type="RefSeq" id="WP_284296824.1">
    <property type="nucleotide sequence ID" value="NZ_BSSV01000002.1"/>
</dbReference>
<reference evidence="1 2" key="1">
    <citation type="submission" date="2023-03" db="EMBL/GenBank/DDBJ databases">
        <title>Thalassotalea loyana LMG 22536T draft genome sequence.</title>
        <authorList>
            <person name="Sawabe T."/>
        </authorList>
    </citation>
    <scope>NUCLEOTIDE SEQUENCE [LARGE SCALE GENOMIC DNA]</scope>
    <source>
        <strain evidence="1 2">LMG 22536</strain>
    </source>
</reference>
<dbReference type="SUPFAM" id="SSF88659">
    <property type="entry name" value="Sigma3 and sigma4 domains of RNA polymerase sigma factors"/>
    <property type="match status" value="1"/>
</dbReference>
<protein>
    <recommendedName>
        <fullName evidence="3">RNA polymerase sigma-70 region 4 domain-containing protein</fullName>
    </recommendedName>
</protein>
<gene>
    <name evidence="1" type="ORF">tloyanaT_13240</name>
</gene>
<proteinExistence type="predicted"/>
<comment type="caution">
    <text evidence="1">The sequence shown here is derived from an EMBL/GenBank/DDBJ whole genome shotgun (WGS) entry which is preliminary data.</text>
</comment>
<accession>A0ABQ6HBU7</accession>
<evidence type="ECO:0008006" key="3">
    <source>
        <dbReference type="Google" id="ProtNLM"/>
    </source>
</evidence>
<evidence type="ECO:0000313" key="2">
    <source>
        <dbReference type="Proteomes" id="UP001157134"/>
    </source>
</evidence>